<dbReference type="Pfam" id="PF05794">
    <property type="entry name" value="Tcp11"/>
    <property type="match status" value="1"/>
</dbReference>
<comment type="caution">
    <text evidence="3">The sequence shown here is derived from an EMBL/GenBank/DDBJ whole genome shotgun (WGS) entry which is preliminary data.</text>
</comment>
<feature type="compositionally biased region" description="Basic and acidic residues" evidence="2">
    <location>
        <begin position="49"/>
        <end position="63"/>
    </location>
</feature>
<name>A0A1Y1ZGG7_9PLEO</name>
<sequence length="756" mass="83997">MGAQGQKATASTCVSTDQCPSVCHQVTADEEGHAANIPTAGSACYSRPSSHDETHNTRHNRGVQEKRNSFAAGDDVWIACSADFPQHLADLIVHLIRERKEGEELADAFQHAPFFPPITKQSLSELDIQNIINNIKLRHDVNFDRDLSFRPNLDGEKGREKLLAAQKYWSALVAELELYARLFWGTPPLLNLHHQSELSQRAKRRIPLMFKTIKEVLQSLVPDRDQKRVEESLDVDILMQEIEMGVCDLPRLAEWLAHLLKEHCAPMRDVVVDSMVETMMKSARSAKDSSRLIVEGLRQLLGILETMKLDVANHQIKNLKVLLIEDTVNFERNYHLGRMVQGRGRINIGAAEQWYVAALKQFGQPCTPAPKSMMRFHHEVFARAVVSTLCSNVPSKVFPETFYLDHERLLALKIEIHNIIYFDICLDLFTQLLRAFKYRGRIPHSTHQLLRTSLSAIVGEERSDTSGSQWVHNCEHISHELLRRALEVTGNRQPFNHANVQAVTNALHTMFVDSHSFSTHTNTFSDILLPQILSCIHTHHNSTPHELFQALVAPTSTPSLPPPPPTPTTITSPSPSPTPLLPTSLSSSQPLAFSRNTPTVPLDQYQFTQYSQSQILDLANRISHITLLHWRTWGPIVYVLPETQRPEDVNGVGKPHTHTHAHMVPPPPPSPSPAATGVNVSVNADRSTGMNAGSGTTAGVDSTSPSPSTSAAVPVHVAGQAQIQTQAQTQTQGQGQGQSQETPFPGPPAPEARIYE</sequence>
<evidence type="ECO:0000256" key="1">
    <source>
        <dbReference type="ARBA" id="ARBA00010954"/>
    </source>
</evidence>
<gene>
    <name evidence="3" type="ORF">BCR34DRAFT_589332</name>
</gene>
<comment type="similarity">
    <text evidence="1">Belongs to the TCP11 family.</text>
</comment>
<dbReference type="OrthoDB" id="276323at2759"/>
<feature type="region of interest" description="Disordered" evidence="2">
    <location>
        <begin position="651"/>
        <end position="756"/>
    </location>
</feature>
<dbReference type="GO" id="GO:0010737">
    <property type="term" value="P:protein kinase A signaling"/>
    <property type="evidence" value="ECO:0007669"/>
    <property type="project" value="TreeGrafter"/>
</dbReference>
<dbReference type="AlphaFoldDB" id="A0A1Y1ZGG7"/>
<feature type="region of interest" description="Disordered" evidence="2">
    <location>
        <begin position="39"/>
        <end position="63"/>
    </location>
</feature>
<reference evidence="3 4" key="1">
    <citation type="submission" date="2016-07" db="EMBL/GenBank/DDBJ databases">
        <title>Pervasive Adenine N6-methylation of Active Genes in Fungi.</title>
        <authorList>
            <consortium name="DOE Joint Genome Institute"/>
            <person name="Mondo S.J."/>
            <person name="Dannebaum R.O."/>
            <person name="Kuo R.C."/>
            <person name="Labutti K."/>
            <person name="Haridas S."/>
            <person name="Kuo A."/>
            <person name="Salamov A."/>
            <person name="Ahrendt S.R."/>
            <person name="Lipzen A."/>
            <person name="Sullivan W."/>
            <person name="Andreopoulos W.B."/>
            <person name="Clum A."/>
            <person name="Lindquist E."/>
            <person name="Daum C."/>
            <person name="Ramamoorthy G.K."/>
            <person name="Gryganskyi A."/>
            <person name="Culley D."/>
            <person name="Magnuson J.K."/>
            <person name="James T.Y."/>
            <person name="O'Malley M.A."/>
            <person name="Stajich J.E."/>
            <person name="Spatafora J.W."/>
            <person name="Visel A."/>
            <person name="Grigoriev I.V."/>
        </authorList>
    </citation>
    <scope>NUCLEOTIDE SEQUENCE [LARGE SCALE GENOMIC DNA]</scope>
    <source>
        <strain evidence="3 4">CBS 115471</strain>
    </source>
</reference>
<evidence type="ECO:0000313" key="4">
    <source>
        <dbReference type="Proteomes" id="UP000193144"/>
    </source>
</evidence>
<keyword evidence="4" id="KW-1185">Reference proteome</keyword>
<feature type="compositionally biased region" description="Low complexity" evidence="2">
    <location>
        <begin position="581"/>
        <end position="591"/>
    </location>
</feature>
<feature type="compositionally biased region" description="Polar residues" evidence="2">
    <location>
        <begin position="678"/>
        <end position="701"/>
    </location>
</feature>
<evidence type="ECO:0000313" key="3">
    <source>
        <dbReference type="EMBL" id="ORY09343.1"/>
    </source>
</evidence>
<proteinExistence type="inferred from homology"/>
<protein>
    <submittedName>
        <fullName evidence="3">T-complex protein 11-domain-containing protein</fullName>
    </submittedName>
</protein>
<dbReference type="InterPro" id="IPR008862">
    <property type="entry name" value="Tcp11"/>
</dbReference>
<feature type="compositionally biased region" description="Low complexity" evidence="2">
    <location>
        <begin position="702"/>
        <end position="740"/>
    </location>
</feature>
<dbReference type="Proteomes" id="UP000193144">
    <property type="component" value="Unassembled WGS sequence"/>
</dbReference>
<dbReference type="EMBL" id="MCFA01000087">
    <property type="protein sequence ID" value="ORY09343.1"/>
    <property type="molecule type" value="Genomic_DNA"/>
</dbReference>
<dbReference type="PANTHER" id="PTHR12832">
    <property type="entry name" value="TESTIS-SPECIFIC PROTEIN PBS13 T-COMPLEX 11"/>
    <property type="match status" value="1"/>
</dbReference>
<dbReference type="PANTHER" id="PTHR12832:SF11">
    <property type="entry name" value="LD23868P"/>
    <property type="match status" value="1"/>
</dbReference>
<feature type="region of interest" description="Disordered" evidence="2">
    <location>
        <begin position="554"/>
        <end position="598"/>
    </location>
</feature>
<accession>A0A1Y1ZGG7</accession>
<organism evidence="3 4">
    <name type="scientific">Clohesyomyces aquaticus</name>
    <dbReference type="NCBI Taxonomy" id="1231657"/>
    <lineage>
        <taxon>Eukaryota</taxon>
        <taxon>Fungi</taxon>
        <taxon>Dikarya</taxon>
        <taxon>Ascomycota</taxon>
        <taxon>Pezizomycotina</taxon>
        <taxon>Dothideomycetes</taxon>
        <taxon>Pleosporomycetidae</taxon>
        <taxon>Pleosporales</taxon>
        <taxon>Lindgomycetaceae</taxon>
        <taxon>Clohesyomyces</taxon>
    </lineage>
</organism>
<evidence type="ECO:0000256" key="2">
    <source>
        <dbReference type="SAM" id="MobiDB-lite"/>
    </source>
</evidence>